<keyword evidence="3" id="KW-1185">Reference proteome</keyword>
<sequence>MKLRVLGCSGGIGGRHLRTTSFLVDHDILIDAGTGATELSVAELQAINHIFLTHAHLDHVVALPLMIDTVANQRDKPLLVYGAPDVLDALQRHIFNWTIWPDFSQLPDAERPFLRFQPIEVGAEIRLGERRITALPVDHTVPAVGYCLNSGQGSLVFSGDTGPCEAFWQAVARVPNLRYLLIECAFSNRECSLAMLSKHMCPRLLGDELRRLNRPCEIFITHLKPGEVERTMLEIESGLGDFNLEMLQNNQLFVF</sequence>
<dbReference type="Proteomes" id="UP001165384">
    <property type="component" value="Unassembled WGS sequence"/>
</dbReference>
<evidence type="ECO:0000259" key="1">
    <source>
        <dbReference type="SMART" id="SM00849"/>
    </source>
</evidence>
<gene>
    <name evidence="2" type="ORF">LZ012_06520</name>
</gene>
<dbReference type="CDD" id="cd07735">
    <property type="entry name" value="class_II_PDE_MBL-fold"/>
    <property type="match status" value="1"/>
</dbReference>
<dbReference type="PRINTS" id="PR00388">
    <property type="entry name" value="PDIESTERASE2"/>
</dbReference>
<name>A0ABS9K0F1_9RHOO</name>
<evidence type="ECO:0000313" key="3">
    <source>
        <dbReference type="Proteomes" id="UP001165384"/>
    </source>
</evidence>
<dbReference type="SUPFAM" id="SSF56281">
    <property type="entry name" value="Metallo-hydrolase/oxidoreductase"/>
    <property type="match status" value="1"/>
</dbReference>
<protein>
    <submittedName>
        <fullName evidence="2">3',5'-cyclic-nucleotide phosphodiesterase</fullName>
    </submittedName>
</protein>
<dbReference type="InterPro" id="IPR036866">
    <property type="entry name" value="RibonucZ/Hydroxyglut_hydro"/>
</dbReference>
<proteinExistence type="predicted"/>
<dbReference type="RefSeq" id="WP_275708816.1">
    <property type="nucleotide sequence ID" value="NZ_JAKLTN010000001.1"/>
</dbReference>
<dbReference type="Gene3D" id="3.60.15.10">
    <property type="entry name" value="Ribonuclease Z/Hydroxyacylglutathione hydrolase-like"/>
    <property type="match status" value="1"/>
</dbReference>
<reference evidence="2" key="1">
    <citation type="submission" date="2022-01" db="EMBL/GenBank/DDBJ databases">
        <authorList>
            <person name="Jo J.-H."/>
            <person name="Im W.-T."/>
        </authorList>
    </citation>
    <scope>NUCLEOTIDE SEQUENCE</scope>
    <source>
        <strain evidence="2">XY25</strain>
    </source>
</reference>
<dbReference type="InterPro" id="IPR001279">
    <property type="entry name" value="Metallo-B-lactamas"/>
</dbReference>
<comment type="caution">
    <text evidence="2">The sequence shown here is derived from an EMBL/GenBank/DDBJ whole genome shotgun (WGS) entry which is preliminary data.</text>
</comment>
<dbReference type="PANTHER" id="PTHR28283">
    <property type="entry name" value="3',5'-CYCLIC-NUCLEOTIDE PHOSPHODIESTERASE 1"/>
    <property type="match status" value="1"/>
</dbReference>
<dbReference type="PANTHER" id="PTHR28283:SF1">
    <property type="entry name" value="3',5'-CYCLIC-NUCLEOTIDE PHOSPHODIESTERASE 1"/>
    <property type="match status" value="1"/>
</dbReference>
<accession>A0ABS9K0F1</accession>
<dbReference type="InterPro" id="IPR000396">
    <property type="entry name" value="Pdiesterase2"/>
</dbReference>
<organism evidence="2 3">
    <name type="scientific">Dechloromonas hankyongensis</name>
    <dbReference type="NCBI Taxonomy" id="2908002"/>
    <lineage>
        <taxon>Bacteria</taxon>
        <taxon>Pseudomonadati</taxon>
        <taxon>Pseudomonadota</taxon>
        <taxon>Betaproteobacteria</taxon>
        <taxon>Rhodocyclales</taxon>
        <taxon>Azonexaceae</taxon>
        <taxon>Dechloromonas</taxon>
    </lineage>
</organism>
<evidence type="ECO:0000313" key="2">
    <source>
        <dbReference type="EMBL" id="MCG2576649.1"/>
    </source>
</evidence>
<feature type="domain" description="Metallo-beta-lactamase" evidence="1">
    <location>
        <begin position="18"/>
        <end position="189"/>
    </location>
</feature>
<dbReference type="Pfam" id="PF12706">
    <property type="entry name" value="Lactamase_B_2"/>
    <property type="match status" value="1"/>
</dbReference>
<dbReference type="SMART" id="SM00849">
    <property type="entry name" value="Lactamase_B"/>
    <property type="match status" value="1"/>
</dbReference>
<dbReference type="EMBL" id="JAKLTN010000001">
    <property type="protein sequence ID" value="MCG2576649.1"/>
    <property type="molecule type" value="Genomic_DNA"/>
</dbReference>